<dbReference type="PROSITE" id="PS00745">
    <property type="entry name" value="RF_PROK_I"/>
    <property type="match status" value="1"/>
</dbReference>
<dbReference type="PANTHER" id="PTHR43116:SF3">
    <property type="entry name" value="CLASS I PEPTIDE CHAIN RELEASE FACTOR"/>
    <property type="match status" value="1"/>
</dbReference>
<evidence type="ECO:0000313" key="8">
    <source>
        <dbReference type="Proteomes" id="UP000677668"/>
    </source>
</evidence>
<keyword evidence="3 4" id="KW-0648">Protein biosynthesis</keyword>
<evidence type="ECO:0000256" key="3">
    <source>
        <dbReference type="ARBA" id="ARBA00022917"/>
    </source>
</evidence>
<comment type="subcellular location">
    <subcellularLocation>
        <location evidence="4">Cytoplasm</location>
    </subcellularLocation>
</comment>
<dbReference type="InterPro" id="IPR005139">
    <property type="entry name" value="PCRF"/>
</dbReference>
<proteinExistence type="inferred from homology"/>
<evidence type="ECO:0000259" key="6">
    <source>
        <dbReference type="PROSITE" id="PS00745"/>
    </source>
</evidence>
<comment type="function">
    <text evidence="4">Peptide chain release factor 2 directs the termination of translation in response to the peptide chain termination codons UGA and UAA.</text>
</comment>
<evidence type="ECO:0000256" key="2">
    <source>
        <dbReference type="ARBA" id="ARBA00022481"/>
    </source>
</evidence>
<dbReference type="InterPro" id="IPR004374">
    <property type="entry name" value="PrfB"/>
</dbReference>
<evidence type="ECO:0000313" key="7">
    <source>
        <dbReference type="EMBL" id="QUV95747.1"/>
    </source>
</evidence>
<comment type="similarity">
    <text evidence="1 4">Belongs to the prokaryotic/mitochondrial release factor family.</text>
</comment>
<dbReference type="Gene3D" id="3.30.160.20">
    <property type="match status" value="1"/>
</dbReference>
<dbReference type="HAMAP" id="MF_00094">
    <property type="entry name" value="Rel_fac_2"/>
    <property type="match status" value="1"/>
</dbReference>
<dbReference type="Pfam" id="PF03462">
    <property type="entry name" value="PCRF"/>
    <property type="match status" value="1"/>
</dbReference>
<dbReference type="SMART" id="SM00937">
    <property type="entry name" value="PCRF"/>
    <property type="match status" value="1"/>
</dbReference>
<protein>
    <recommendedName>
        <fullName evidence="4 5">Peptide chain release factor 2</fullName>
        <shortName evidence="4">RF-2</shortName>
    </recommendedName>
</protein>
<dbReference type="NCBIfam" id="TIGR00020">
    <property type="entry name" value="prfB"/>
    <property type="match status" value="1"/>
</dbReference>
<evidence type="ECO:0000256" key="4">
    <source>
        <dbReference type="HAMAP-Rule" id="MF_00094"/>
    </source>
</evidence>
<keyword evidence="8" id="KW-1185">Reference proteome</keyword>
<dbReference type="PANTHER" id="PTHR43116">
    <property type="entry name" value="PEPTIDE CHAIN RELEASE FACTOR 2"/>
    <property type="match status" value="1"/>
</dbReference>
<feature type="modified residue" description="N5-methylglutamine" evidence="4">
    <location>
        <position position="236"/>
    </location>
</feature>
<dbReference type="Pfam" id="PF00472">
    <property type="entry name" value="RF-1"/>
    <property type="match status" value="1"/>
</dbReference>
<dbReference type="Proteomes" id="UP000677668">
    <property type="component" value="Chromosome 2"/>
</dbReference>
<comment type="PTM">
    <text evidence="4">Methylated by PrmC. Methylation increases the termination efficiency of RF2.</text>
</comment>
<organism evidence="7 8">
    <name type="scientific">Chloracidobacterium sp. N</name>
    <dbReference type="NCBI Taxonomy" id="2821540"/>
    <lineage>
        <taxon>Bacteria</taxon>
        <taxon>Pseudomonadati</taxon>
        <taxon>Acidobacteriota</taxon>
        <taxon>Terriglobia</taxon>
        <taxon>Terriglobales</taxon>
        <taxon>Acidobacteriaceae</taxon>
        <taxon>Chloracidobacterium</taxon>
        <taxon>Chloracidobacterium aggregatum</taxon>
    </lineage>
</organism>
<name>A0ABX8B561_9BACT</name>
<dbReference type="InterPro" id="IPR000352">
    <property type="entry name" value="Pep_chain_release_fac_I"/>
</dbReference>
<dbReference type="EMBL" id="CP072643">
    <property type="protein sequence ID" value="QUV95747.1"/>
    <property type="molecule type" value="Genomic_DNA"/>
</dbReference>
<accession>A0ABX8B561</accession>
<keyword evidence="2 4" id="KW-0488">Methylation</keyword>
<dbReference type="SUPFAM" id="SSF75620">
    <property type="entry name" value="Release factor"/>
    <property type="match status" value="1"/>
</dbReference>
<evidence type="ECO:0000256" key="5">
    <source>
        <dbReference type="NCBIfam" id="TIGR00020"/>
    </source>
</evidence>
<dbReference type="Gene3D" id="3.30.70.1660">
    <property type="match status" value="1"/>
</dbReference>
<keyword evidence="4" id="KW-0963">Cytoplasm</keyword>
<dbReference type="Gene3D" id="1.20.58.410">
    <property type="entry name" value="Release factor"/>
    <property type="match status" value="1"/>
</dbReference>
<evidence type="ECO:0000256" key="1">
    <source>
        <dbReference type="ARBA" id="ARBA00010835"/>
    </source>
</evidence>
<sequence length="363" mass="40994">MNASPTCGGFFDPESKRPRLETVEARIAQPDFWNDQEQARKILKERRRLAQAIETAAFYDRETADLEVLFEFAEADPASLTELEQRLRVLQQKVEADETQMLLSGPNDANNAIVRIQSGAGGTDAQDWAEMLLRMYLRWCERRGFKTSLLDVQPGKEAGITSAEFTVEGDYAYGLLSCESGVHRLVRISPFSSAGTRETSFASIFVTPEVEDDIEIEINEKDLRIDTYRSSGAGGQHVNVTDSAIRITHLPTGIVVSCQNQRSQHQNREVAMKVLKSRLYELELERRRAESAKLEAAKRDISFGSQIRNYVLHPYRLVKDTRTKLERSDVESVLDGDLDDFIKEYLVARSRQPDGVLVAGDDE</sequence>
<reference evidence="7 8" key="1">
    <citation type="submission" date="2021-03" db="EMBL/GenBank/DDBJ databases">
        <title>Genomic and phenotypic characterization of Chloracidobacterium isolates provides evidence for multiple species.</title>
        <authorList>
            <person name="Saini M.K."/>
            <person name="Costas A.M.G."/>
            <person name="Tank M."/>
            <person name="Bryant D.A."/>
        </authorList>
    </citation>
    <scope>NUCLEOTIDE SEQUENCE [LARGE SCALE GENOMIC DNA]</scope>
    <source>
        <strain evidence="7 8">N</strain>
    </source>
</reference>
<gene>
    <name evidence="4 7" type="primary">prfB</name>
    <name evidence="7" type="ORF">J8C05_13095</name>
</gene>
<feature type="domain" description="Prokaryotic-type class I peptide chain release factors" evidence="6">
    <location>
        <begin position="229"/>
        <end position="245"/>
    </location>
</feature>
<dbReference type="InterPro" id="IPR045853">
    <property type="entry name" value="Pep_chain_release_fac_I_sf"/>
</dbReference>